<name>A0A4Z1P7L8_9PEZI</name>
<accession>A0A4Z1P7L8</accession>
<keyword evidence="3" id="KW-1185">Reference proteome</keyword>
<organism evidence="2 3">
    <name type="scientific">Venturia nashicola</name>
    <dbReference type="NCBI Taxonomy" id="86259"/>
    <lineage>
        <taxon>Eukaryota</taxon>
        <taxon>Fungi</taxon>
        <taxon>Dikarya</taxon>
        <taxon>Ascomycota</taxon>
        <taxon>Pezizomycotina</taxon>
        <taxon>Dothideomycetes</taxon>
        <taxon>Pleosporomycetidae</taxon>
        <taxon>Venturiales</taxon>
        <taxon>Venturiaceae</taxon>
        <taxon>Venturia</taxon>
    </lineage>
</organism>
<evidence type="ECO:0000313" key="3">
    <source>
        <dbReference type="Proteomes" id="UP000298493"/>
    </source>
</evidence>
<evidence type="ECO:0000256" key="1">
    <source>
        <dbReference type="SAM" id="MobiDB-lite"/>
    </source>
</evidence>
<feature type="region of interest" description="Disordered" evidence="1">
    <location>
        <begin position="33"/>
        <end position="70"/>
    </location>
</feature>
<gene>
    <name evidence="2" type="ORF">E6O75_ATG04338</name>
</gene>
<feature type="compositionally biased region" description="Low complexity" evidence="1">
    <location>
        <begin position="51"/>
        <end position="67"/>
    </location>
</feature>
<dbReference type="Proteomes" id="UP000298493">
    <property type="component" value="Unassembled WGS sequence"/>
</dbReference>
<dbReference type="AlphaFoldDB" id="A0A4Z1P7L8"/>
<protein>
    <submittedName>
        <fullName evidence="2">Uncharacterized protein</fullName>
    </submittedName>
</protein>
<sequence>MLRTVRRGFSRAATRSKRGACSVLKTGIRKINDSKQEGNMVRTRKTGVLKSNDSNGSNDSISNSPSGKRIVEAGHPVWDTRSGTPGLGHPVWDTRLDRGAIIEIVKRFGCICC</sequence>
<proteinExistence type="predicted"/>
<dbReference type="EMBL" id="SNSC02000004">
    <property type="protein sequence ID" value="TID25133.1"/>
    <property type="molecule type" value="Genomic_DNA"/>
</dbReference>
<comment type="caution">
    <text evidence="2">The sequence shown here is derived from an EMBL/GenBank/DDBJ whole genome shotgun (WGS) entry which is preliminary data.</text>
</comment>
<evidence type="ECO:0000313" key="2">
    <source>
        <dbReference type="EMBL" id="TID25133.1"/>
    </source>
</evidence>
<reference evidence="2 3" key="1">
    <citation type="submission" date="2019-04" db="EMBL/GenBank/DDBJ databases">
        <title>High contiguity whole genome sequence and gene annotation resource for two Venturia nashicola isolates.</title>
        <authorList>
            <person name="Prokchorchik M."/>
            <person name="Won K."/>
            <person name="Lee Y."/>
            <person name="Choi E.D."/>
            <person name="Segonzac C."/>
            <person name="Sohn K.H."/>
        </authorList>
    </citation>
    <scope>NUCLEOTIDE SEQUENCE [LARGE SCALE GENOMIC DNA]</scope>
    <source>
        <strain evidence="2 3">PRI2</strain>
    </source>
</reference>